<evidence type="ECO:0000256" key="8">
    <source>
        <dbReference type="ARBA" id="ARBA00023242"/>
    </source>
</evidence>
<evidence type="ECO:0000256" key="11">
    <source>
        <dbReference type="RuleBase" id="RU271113"/>
    </source>
</evidence>
<dbReference type="Gene3D" id="3.40.50.150">
    <property type="entry name" value="Vaccinia Virus protein VP39"/>
    <property type="match status" value="1"/>
</dbReference>
<dbReference type="GO" id="GO:0140999">
    <property type="term" value="F:histone H3K4 trimethyltransferase activity"/>
    <property type="evidence" value="ECO:0007669"/>
    <property type="project" value="UniProtKB-EC"/>
</dbReference>
<dbReference type="GO" id="GO:0032259">
    <property type="term" value="P:methylation"/>
    <property type="evidence" value="ECO:0007669"/>
    <property type="project" value="UniProtKB-KW"/>
</dbReference>
<comment type="similarity">
    <text evidence="11">Belongs to the class I-like SAM-binding methyltransferase superfamily. DOT1 family.</text>
</comment>
<organism evidence="13 14">
    <name type="scientific">Marasmius tenuissimus</name>
    <dbReference type="NCBI Taxonomy" id="585030"/>
    <lineage>
        <taxon>Eukaryota</taxon>
        <taxon>Fungi</taxon>
        <taxon>Dikarya</taxon>
        <taxon>Basidiomycota</taxon>
        <taxon>Agaricomycotina</taxon>
        <taxon>Agaricomycetes</taxon>
        <taxon>Agaricomycetidae</taxon>
        <taxon>Agaricales</taxon>
        <taxon>Marasmiineae</taxon>
        <taxon>Marasmiaceae</taxon>
        <taxon>Marasmius</taxon>
    </lineage>
</organism>
<evidence type="ECO:0000259" key="12">
    <source>
        <dbReference type="PROSITE" id="PS51569"/>
    </source>
</evidence>
<comment type="subcellular location">
    <subcellularLocation>
        <location evidence="1 11">Nucleus</location>
    </subcellularLocation>
</comment>
<dbReference type="PROSITE" id="PS51569">
    <property type="entry name" value="DOT1"/>
    <property type="match status" value="1"/>
</dbReference>
<dbReference type="SUPFAM" id="SSF53335">
    <property type="entry name" value="S-adenosyl-L-methionine-dependent methyltransferases"/>
    <property type="match status" value="1"/>
</dbReference>
<keyword evidence="7 11" id="KW-0156">Chromatin regulator</keyword>
<name>A0ABR2ZT55_9AGAR</name>
<dbReference type="Pfam" id="PF08123">
    <property type="entry name" value="DOT1"/>
    <property type="match status" value="1"/>
</dbReference>
<keyword evidence="14" id="KW-1185">Reference proteome</keyword>
<evidence type="ECO:0000256" key="1">
    <source>
        <dbReference type="ARBA" id="ARBA00004123"/>
    </source>
</evidence>
<dbReference type="InterPro" id="IPR029063">
    <property type="entry name" value="SAM-dependent_MTases_sf"/>
</dbReference>
<reference evidence="13 14" key="1">
    <citation type="submission" date="2024-05" db="EMBL/GenBank/DDBJ databases">
        <title>A draft genome resource for the thread blight pathogen Marasmius tenuissimus strain MS-2.</title>
        <authorList>
            <person name="Yulfo-Soto G.E."/>
            <person name="Baruah I.K."/>
            <person name="Amoako-Attah I."/>
            <person name="Bukari Y."/>
            <person name="Meinhardt L.W."/>
            <person name="Bailey B.A."/>
            <person name="Cohen S.P."/>
        </authorList>
    </citation>
    <scope>NUCLEOTIDE SEQUENCE [LARGE SCALE GENOMIC DNA]</scope>
    <source>
        <strain evidence="13 14">MS-2</strain>
    </source>
</reference>
<accession>A0ABR2ZT55</accession>
<gene>
    <name evidence="13" type="primary">DOT1_3</name>
    <name evidence="13" type="ORF">AAF712_008528</name>
</gene>
<evidence type="ECO:0000256" key="6">
    <source>
        <dbReference type="ARBA" id="ARBA00022691"/>
    </source>
</evidence>
<dbReference type="PANTHER" id="PTHR21451">
    <property type="entry name" value="HISTONE H3 METHYLTRANSFERASE"/>
    <property type="match status" value="1"/>
</dbReference>
<comment type="activity regulation">
    <text evidence="11">Ubiquitination of histone H2B to form H2BK123ub1 is required for efficient DOT1 methyltransferase activity on histone H3.</text>
</comment>
<evidence type="ECO:0000256" key="5">
    <source>
        <dbReference type="ARBA" id="ARBA00022679"/>
    </source>
</evidence>
<comment type="catalytic activity">
    <reaction evidence="10 11">
        <text>L-lysyl(79)-[histone H3] + 3 S-adenosyl-L-methionine = N(6),N(6),N(6)-trimethyl-L-lysyl(79)-[histone H3] + 3 S-adenosyl-L-homocysteine + 3 H(+)</text>
        <dbReference type="Rhea" id="RHEA:60328"/>
        <dbReference type="Rhea" id="RHEA-COMP:15549"/>
        <dbReference type="Rhea" id="RHEA-COMP:15552"/>
        <dbReference type="ChEBI" id="CHEBI:15378"/>
        <dbReference type="ChEBI" id="CHEBI:29969"/>
        <dbReference type="ChEBI" id="CHEBI:57856"/>
        <dbReference type="ChEBI" id="CHEBI:59789"/>
        <dbReference type="ChEBI" id="CHEBI:61961"/>
        <dbReference type="EC" id="2.1.1.360"/>
    </reaction>
</comment>
<dbReference type="PANTHER" id="PTHR21451:SF0">
    <property type="entry name" value="HISTONE-LYSINE N-METHYLTRANSFERASE, H3 LYSINE-79 SPECIFIC"/>
    <property type="match status" value="1"/>
</dbReference>
<dbReference type="Gene3D" id="1.10.260.170">
    <property type="match status" value="1"/>
</dbReference>
<feature type="domain" description="DOT1" evidence="12">
    <location>
        <begin position="153"/>
        <end position="397"/>
    </location>
</feature>
<evidence type="ECO:0000313" key="13">
    <source>
        <dbReference type="EMBL" id="KAL0064583.1"/>
    </source>
</evidence>
<evidence type="ECO:0000256" key="4">
    <source>
        <dbReference type="ARBA" id="ARBA00022603"/>
    </source>
</evidence>
<comment type="function">
    <text evidence="11">Histone methyltransferase that specifically trimethylates histone H3 to form H3K79me3. This methylation is required for telomere silencing and for the pachytene checkpoint during the meiotic cell cycle by allowing the recruitment of RAD9 to double strand breaks. Nucleosomes are preferred as substrate compared to free histone.</text>
</comment>
<evidence type="ECO:0000256" key="7">
    <source>
        <dbReference type="ARBA" id="ARBA00022853"/>
    </source>
</evidence>
<protein>
    <recommendedName>
        <fullName evidence="3 11">Histone-lysine N-methyltransferase, H3 lysine-79 specific</fullName>
        <ecNumber evidence="2 11">2.1.1.360</ecNumber>
    </recommendedName>
    <alternativeName>
        <fullName evidence="9 11">Histone H3-K79 methyltransferase</fullName>
    </alternativeName>
</protein>
<proteinExistence type="inferred from homology"/>
<dbReference type="Proteomes" id="UP001437256">
    <property type="component" value="Unassembled WGS sequence"/>
</dbReference>
<comment type="caution">
    <text evidence="13">The sequence shown here is derived from an EMBL/GenBank/DDBJ whole genome shotgun (WGS) entry which is preliminary data.</text>
</comment>
<keyword evidence="6 11" id="KW-0949">S-adenosyl-L-methionine</keyword>
<keyword evidence="4 11" id="KW-0489">Methyltransferase</keyword>
<evidence type="ECO:0000256" key="3">
    <source>
        <dbReference type="ARBA" id="ARBA00020987"/>
    </source>
</evidence>
<evidence type="ECO:0000256" key="2">
    <source>
        <dbReference type="ARBA" id="ARBA00012190"/>
    </source>
</evidence>
<dbReference type="EMBL" id="JBBXMP010000060">
    <property type="protein sequence ID" value="KAL0064583.1"/>
    <property type="molecule type" value="Genomic_DNA"/>
</dbReference>
<dbReference type="InterPro" id="IPR025789">
    <property type="entry name" value="DOT1_dom"/>
</dbReference>
<dbReference type="EC" id="2.1.1.360" evidence="2 11"/>
<comment type="miscellaneous">
    <text evidence="11">In contrast to other lysine histone methyltransferases, it does not contain a SET domain, suggesting the existence of another mechanism for methylation of lysine residues of histones.</text>
</comment>
<keyword evidence="8 11" id="KW-0539">Nucleus</keyword>
<sequence>MLPFSTASHYRSHVYEQRPDLAAPESPAEDRRNAIRAQDLSVLQPIRKRTVVSSASGTRTWIKNKNNARPAPYKFKAPKSRHAEPTDFKIPELQYHPVATSFNIVPITSQLRKFRYVVPEEQMRSSFGIVNANYDQFEPAFKEDKQSYPHRYTVVYLLLPRAGVHQPFAIVIPKIENHTNYDPVEDFYATIRACFSLIPSFEADKIEDFLDALDRSLKADKRQEFLAITGQMNEIFSSSAASEPSLEVIDNVVEQVYGKCASPCLQAMGHYTSFSKEVYGEFLPAFISEILEKVVTITPDSVVLDLGSGVGQVVMQIALTKLCAGYGIELRENLTEIAQDLLKQALLHAQLWGIAPGSMKVYSGDFTTDHRVPDLLLISDLVIVNNHEFPPDCLGFQ</sequence>
<dbReference type="InterPro" id="IPR030445">
    <property type="entry name" value="H3-K79_meTrfase"/>
</dbReference>
<evidence type="ECO:0000313" key="14">
    <source>
        <dbReference type="Proteomes" id="UP001437256"/>
    </source>
</evidence>
<evidence type="ECO:0000256" key="9">
    <source>
        <dbReference type="ARBA" id="ARBA00029821"/>
    </source>
</evidence>
<evidence type="ECO:0000256" key="10">
    <source>
        <dbReference type="ARBA" id="ARBA00047770"/>
    </source>
</evidence>
<keyword evidence="5 11" id="KW-0808">Transferase</keyword>